<keyword evidence="2" id="KW-1185">Reference proteome</keyword>
<accession>A0A392QRU1</accession>
<sequence>LLGAGNIALLAFSARPAYRQSPTLGDDDKRLRRSSGIGILPSIYGSLCSEASIT</sequence>
<feature type="non-terminal residue" evidence="1">
    <location>
        <position position="1"/>
    </location>
</feature>
<evidence type="ECO:0000313" key="1">
    <source>
        <dbReference type="EMBL" id="MCI26554.1"/>
    </source>
</evidence>
<proteinExistence type="predicted"/>
<protein>
    <submittedName>
        <fullName evidence="1">Uncharacterized protein</fullName>
    </submittedName>
</protein>
<organism evidence="1 2">
    <name type="scientific">Trifolium medium</name>
    <dbReference type="NCBI Taxonomy" id="97028"/>
    <lineage>
        <taxon>Eukaryota</taxon>
        <taxon>Viridiplantae</taxon>
        <taxon>Streptophyta</taxon>
        <taxon>Embryophyta</taxon>
        <taxon>Tracheophyta</taxon>
        <taxon>Spermatophyta</taxon>
        <taxon>Magnoliopsida</taxon>
        <taxon>eudicotyledons</taxon>
        <taxon>Gunneridae</taxon>
        <taxon>Pentapetalae</taxon>
        <taxon>rosids</taxon>
        <taxon>fabids</taxon>
        <taxon>Fabales</taxon>
        <taxon>Fabaceae</taxon>
        <taxon>Papilionoideae</taxon>
        <taxon>50 kb inversion clade</taxon>
        <taxon>NPAAA clade</taxon>
        <taxon>Hologalegina</taxon>
        <taxon>IRL clade</taxon>
        <taxon>Trifolieae</taxon>
        <taxon>Trifolium</taxon>
    </lineage>
</organism>
<evidence type="ECO:0000313" key="2">
    <source>
        <dbReference type="Proteomes" id="UP000265520"/>
    </source>
</evidence>
<name>A0A392QRU1_9FABA</name>
<dbReference type="AlphaFoldDB" id="A0A392QRU1"/>
<comment type="caution">
    <text evidence="1">The sequence shown here is derived from an EMBL/GenBank/DDBJ whole genome shotgun (WGS) entry which is preliminary data.</text>
</comment>
<reference evidence="1 2" key="1">
    <citation type="journal article" date="2018" name="Front. Plant Sci.">
        <title>Red Clover (Trifolium pratense) and Zigzag Clover (T. medium) - A Picture of Genomic Similarities and Differences.</title>
        <authorList>
            <person name="Dluhosova J."/>
            <person name="Istvanek J."/>
            <person name="Nedelnik J."/>
            <person name="Repkova J."/>
        </authorList>
    </citation>
    <scope>NUCLEOTIDE SEQUENCE [LARGE SCALE GENOMIC DNA]</scope>
    <source>
        <strain evidence="2">cv. 10/8</strain>
        <tissue evidence="1">Leaf</tissue>
    </source>
</reference>
<dbReference type="EMBL" id="LXQA010153988">
    <property type="protein sequence ID" value="MCI26554.1"/>
    <property type="molecule type" value="Genomic_DNA"/>
</dbReference>
<dbReference type="Proteomes" id="UP000265520">
    <property type="component" value="Unassembled WGS sequence"/>
</dbReference>